<evidence type="ECO:0000313" key="2">
    <source>
        <dbReference type="EMBL" id="CAD8192175.1"/>
    </source>
</evidence>
<dbReference type="AlphaFoldDB" id="A0A8S1WUY3"/>
<keyword evidence="1" id="KW-1133">Transmembrane helix</keyword>
<proteinExistence type="predicted"/>
<dbReference type="EMBL" id="CAJJDO010000101">
    <property type="protein sequence ID" value="CAD8192175.1"/>
    <property type="molecule type" value="Genomic_DNA"/>
</dbReference>
<accession>A0A8S1WUY3</accession>
<organism evidence="2 3">
    <name type="scientific">Paramecium pentaurelia</name>
    <dbReference type="NCBI Taxonomy" id="43138"/>
    <lineage>
        <taxon>Eukaryota</taxon>
        <taxon>Sar</taxon>
        <taxon>Alveolata</taxon>
        <taxon>Ciliophora</taxon>
        <taxon>Intramacronucleata</taxon>
        <taxon>Oligohymenophorea</taxon>
        <taxon>Peniculida</taxon>
        <taxon>Parameciidae</taxon>
        <taxon>Paramecium</taxon>
    </lineage>
</organism>
<name>A0A8S1WUY3_9CILI</name>
<keyword evidence="3" id="KW-1185">Reference proteome</keyword>
<protein>
    <submittedName>
        <fullName evidence="2">Uncharacterized protein</fullName>
    </submittedName>
</protein>
<sequence length="77" mass="9331">MIRLFFFTGTIQNNIYQFDTEEIPVIMNELIMLLFLIIILMYLLLVLQMISEYGMLRIDKNYLKYKFEIQNFGQLPL</sequence>
<keyword evidence="1" id="KW-0472">Membrane</keyword>
<evidence type="ECO:0000313" key="3">
    <source>
        <dbReference type="Proteomes" id="UP000689195"/>
    </source>
</evidence>
<dbReference type="Proteomes" id="UP000689195">
    <property type="component" value="Unassembled WGS sequence"/>
</dbReference>
<gene>
    <name evidence="2" type="ORF">PPENT_87.1.T1010009</name>
</gene>
<comment type="caution">
    <text evidence="2">The sequence shown here is derived from an EMBL/GenBank/DDBJ whole genome shotgun (WGS) entry which is preliminary data.</text>
</comment>
<keyword evidence="1" id="KW-0812">Transmembrane</keyword>
<reference evidence="2" key="1">
    <citation type="submission" date="2021-01" db="EMBL/GenBank/DDBJ databases">
        <authorList>
            <consortium name="Genoscope - CEA"/>
            <person name="William W."/>
        </authorList>
    </citation>
    <scope>NUCLEOTIDE SEQUENCE</scope>
</reference>
<evidence type="ECO:0000256" key="1">
    <source>
        <dbReference type="SAM" id="Phobius"/>
    </source>
</evidence>
<feature type="transmembrane region" description="Helical" evidence="1">
    <location>
        <begin position="30"/>
        <end position="50"/>
    </location>
</feature>